<evidence type="ECO:0000259" key="4">
    <source>
        <dbReference type="PROSITE" id="PS51393"/>
    </source>
</evidence>
<protein>
    <submittedName>
        <fullName evidence="6">Arachidonate 12-lipoxygenase, 12R-type-like</fullName>
    </submittedName>
</protein>
<organism evidence="5 6">
    <name type="scientific">Crassostrea virginica</name>
    <name type="common">Eastern oyster</name>
    <dbReference type="NCBI Taxonomy" id="6565"/>
    <lineage>
        <taxon>Eukaryota</taxon>
        <taxon>Metazoa</taxon>
        <taxon>Spiralia</taxon>
        <taxon>Lophotrochozoa</taxon>
        <taxon>Mollusca</taxon>
        <taxon>Bivalvia</taxon>
        <taxon>Autobranchia</taxon>
        <taxon>Pteriomorphia</taxon>
        <taxon>Ostreida</taxon>
        <taxon>Ostreoidea</taxon>
        <taxon>Ostreidae</taxon>
        <taxon>Crassostrea</taxon>
    </lineage>
</organism>
<dbReference type="PANTHER" id="PTHR11771">
    <property type="entry name" value="LIPOXYGENASE"/>
    <property type="match status" value="1"/>
</dbReference>
<dbReference type="OrthoDB" id="407298at2759"/>
<dbReference type="Gene3D" id="1.20.245.10">
    <property type="entry name" value="Lipoxygenase-1, Domain 5"/>
    <property type="match status" value="1"/>
</dbReference>
<proteinExistence type="predicted"/>
<dbReference type="SUPFAM" id="SSF48484">
    <property type="entry name" value="Lipoxigenase"/>
    <property type="match status" value="1"/>
</dbReference>
<dbReference type="AlphaFoldDB" id="A0A8B8AX29"/>
<sequence length="395" mass="45060">MGNAQTVCVFLPQNDPNPGTRTANLLNAQMKYQLEQKTFELTTQEQEVVNIVNIPPMLKKIPKEELWGCCNVCQFACQYCCCGIYQGCMGSGEMTIQEMIEYFSSSIVLSEPEGLKEWRDQAVGMDGQTLLQQAQADHWFAWQRLNGVTRNLITRVQNIPVQFVSFENNIESNHPYLGARTLGQCIQKGELFVVDLTNFTAASELPEVAPISPIALFAIHNNKLMPVAIKLIQNGQVYTPVNLSLWVEARMWFNMMEAHYHESITHFGFTHVLMDGVSVCMHRALSDRHPIYKLLHPHFHNMHFINELALSKLVEPGGFVDRDMFLNHVHMLSIIARENVNRTYDLEADIEASIIKRGVQNIPGYLFRDDAVAIRNAIKTFVNEYTTHYYASKFP</sequence>
<keyword evidence="5" id="KW-1185">Reference proteome</keyword>
<dbReference type="GO" id="GO:0034440">
    <property type="term" value="P:lipid oxidation"/>
    <property type="evidence" value="ECO:0007669"/>
    <property type="project" value="InterPro"/>
</dbReference>
<dbReference type="Proteomes" id="UP000694844">
    <property type="component" value="Chromosome 7"/>
</dbReference>
<dbReference type="KEGG" id="cvn:111104958"/>
<dbReference type="Gene3D" id="3.10.450.60">
    <property type="match status" value="1"/>
</dbReference>
<feature type="domain" description="Lipoxygenase" evidence="4">
    <location>
        <begin position="135"/>
        <end position="395"/>
    </location>
</feature>
<evidence type="ECO:0000313" key="5">
    <source>
        <dbReference type="Proteomes" id="UP000694844"/>
    </source>
</evidence>
<evidence type="ECO:0000256" key="2">
    <source>
        <dbReference type="ARBA" id="ARBA00022964"/>
    </source>
</evidence>
<evidence type="ECO:0000313" key="6">
    <source>
        <dbReference type="RefSeq" id="XP_022294844.1"/>
    </source>
</evidence>
<accession>A0A8B8AX29</accession>
<dbReference type="InterPro" id="IPR013819">
    <property type="entry name" value="LipOase_C"/>
</dbReference>
<keyword evidence="2" id="KW-0223">Dioxygenase</keyword>
<dbReference type="GeneID" id="111104958"/>
<keyword evidence="1" id="KW-0479">Metal-binding</keyword>
<dbReference type="GO" id="GO:0016702">
    <property type="term" value="F:oxidoreductase activity, acting on single donors with incorporation of molecular oxygen, incorporation of two atoms of oxygen"/>
    <property type="evidence" value="ECO:0007669"/>
    <property type="project" value="InterPro"/>
</dbReference>
<dbReference type="InterPro" id="IPR036226">
    <property type="entry name" value="LipOase_C_sf"/>
</dbReference>
<name>A0A8B8AX29_CRAVI</name>
<dbReference type="Pfam" id="PF00305">
    <property type="entry name" value="Lipoxygenase"/>
    <property type="match status" value="1"/>
</dbReference>
<evidence type="ECO:0000256" key="1">
    <source>
        <dbReference type="ARBA" id="ARBA00022723"/>
    </source>
</evidence>
<dbReference type="PRINTS" id="PR00087">
    <property type="entry name" value="LIPOXYGENASE"/>
</dbReference>
<dbReference type="PROSITE" id="PS51393">
    <property type="entry name" value="LIPOXYGENASE_3"/>
    <property type="match status" value="1"/>
</dbReference>
<dbReference type="InterPro" id="IPR000907">
    <property type="entry name" value="LipOase"/>
</dbReference>
<keyword evidence="3" id="KW-0560">Oxidoreductase</keyword>
<dbReference type="RefSeq" id="XP_022294844.1">
    <property type="nucleotide sequence ID" value="XM_022439136.1"/>
</dbReference>
<reference evidence="6" key="1">
    <citation type="submission" date="2025-08" db="UniProtKB">
        <authorList>
            <consortium name="RefSeq"/>
        </authorList>
    </citation>
    <scope>IDENTIFICATION</scope>
    <source>
        <tissue evidence="6">Whole sample</tissue>
    </source>
</reference>
<dbReference type="GO" id="GO:0046872">
    <property type="term" value="F:metal ion binding"/>
    <property type="evidence" value="ECO:0007669"/>
    <property type="project" value="UniProtKB-KW"/>
</dbReference>
<gene>
    <name evidence="6" type="primary">LOC111104958</name>
</gene>
<evidence type="ECO:0000256" key="3">
    <source>
        <dbReference type="ARBA" id="ARBA00023002"/>
    </source>
</evidence>